<evidence type="ECO:0000313" key="2">
    <source>
        <dbReference type="EMBL" id="OZI18958.1"/>
    </source>
</evidence>
<sequence>MRDHLLSGNAQHLPLLIGMARGAGKLDNADLDTGDGDRIAEQISAFLESAFKQEIELSNVALDLAQAPPPLTRKELADALLREAGIDPQAYLAGSDTPYAYEGIAAFTPPLIVNSKAAEYYFDHDALSADVIAKMRLLGGGRPTADDVRRILARLPASLDAEFGKQFDARTARTAALCSQWLRSRLSAYERDHHVDLHAANVAVSRPKLQYYAEEAQVYNHTYSTYDKPHSEIPASGFFVTCRFEGAPPRHLYIAANGTLRTLAAHDDPVRWISQNQADLFASHATPGVRGIKSRVIMEETGAGPHAAMAKWLPSAFRKEAERQRQAARGQTATEIGTEMLLDMIPGWNVAKAIRDGDWRSAVLHGALTVADLLPSVISGIRWAAKAVKVAKVASQGATIGLRAVTHTAPTLRESIKAVLKGASTHIRAGLRPLDLDRVAMAIRSASPRLASDLRGMAARTRGAALPAGTWKIVKTPIDPTAAADAIRPTPIVKARSQNGAGLELLPYGGDGRAYTRFDASGQRVGAVLLTDGTGVLHETLPLDALRRYRVSAPDTLLALATRPTGADGTALLGDVHYVRIGEDYMQVVADAATSTADRRIWRAAPPDDVPPDVVAYRLVHDSRSGMWRRPDPPQLKGGGPRTARTGAAAGKAETSTGGRAATAGLSPSNQDRYQFMETMWRNIAGGATEKQRAWVALLLMRIGNTPRGDAILRALTAWRKYVGETPQVAFRQPGLKGVPDKVSQALSTTKYWAIDPATLSGAPSEAVLDAATDELAKIYDKMTRLSRHDSSGGTLALRSDPVGRALADGKVRLRKDLDDLWGQWASDESIPAERHINDTHVQRLPYRDNRQRLIDGLRLQTQKTKLLGGTPEEDLKRLIRGQPVRNPQLTSPYLEITLRTADDLPPLPSDMEHLKLRIADDAPAMGASESVEMSRLPRDKYTVMNTKGDILNDPDAVPKETPALGELLPDGLRVLVVEGDGSSVTAHALGPSIEVTYAR</sequence>
<evidence type="ECO:0000256" key="1">
    <source>
        <dbReference type="SAM" id="MobiDB-lite"/>
    </source>
</evidence>
<dbReference type="AlphaFoldDB" id="A0A261R1P7"/>
<dbReference type="EMBL" id="NEVJ01000003">
    <property type="protein sequence ID" value="OZI18958.1"/>
    <property type="molecule type" value="Genomic_DNA"/>
</dbReference>
<comment type="caution">
    <text evidence="2">The sequence shown here is derived from an EMBL/GenBank/DDBJ whole genome shotgun (WGS) entry which is preliminary data.</text>
</comment>
<proteinExistence type="predicted"/>
<accession>A0A261R1P7</accession>
<keyword evidence="3" id="KW-1185">Reference proteome</keyword>
<reference evidence="2" key="1">
    <citation type="submission" date="2017-05" db="EMBL/GenBank/DDBJ databases">
        <title>Complete and WGS of Bordetella genogroups.</title>
        <authorList>
            <person name="Spilker T."/>
            <person name="Lipuma J."/>
        </authorList>
    </citation>
    <scope>NUCLEOTIDE SEQUENCE</scope>
    <source>
        <strain evidence="2">AU21707</strain>
    </source>
</reference>
<name>A0A261R1P7_9BORD</name>
<gene>
    <name evidence="2" type="ORF">CAL26_14905</name>
</gene>
<feature type="region of interest" description="Disordered" evidence="1">
    <location>
        <begin position="625"/>
        <end position="668"/>
    </location>
</feature>
<dbReference type="Proteomes" id="UP000216857">
    <property type="component" value="Unassembled WGS sequence"/>
</dbReference>
<feature type="compositionally biased region" description="Low complexity" evidence="1">
    <location>
        <begin position="642"/>
        <end position="653"/>
    </location>
</feature>
<evidence type="ECO:0000313" key="3">
    <source>
        <dbReference type="Proteomes" id="UP000216857"/>
    </source>
</evidence>
<organism evidence="2 3">
    <name type="scientific">Bordetella genomosp. 9</name>
    <dbReference type="NCBI Taxonomy" id="1416803"/>
    <lineage>
        <taxon>Bacteria</taxon>
        <taxon>Pseudomonadati</taxon>
        <taxon>Pseudomonadota</taxon>
        <taxon>Betaproteobacteria</taxon>
        <taxon>Burkholderiales</taxon>
        <taxon>Alcaligenaceae</taxon>
        <taxon>Bordetella</taxon>
    </lineage>
</organism>
<protein>
    <submittedName>
        <fullName evidence="2">Uncharacterized protein</fullName>
    </submittedName>
</protein>